<sequence>MIFIYGVPGSGKTYYSKQLSKKLNVPHVEADKWVKKKYGTCQAFKLFGPLNETNAIKGLLAVRGETRENVRKLLAKNESIFEGAFLDPNDLTLLGKVILLVVPDEKQHRKQFYAHREKLLDFSGGEFRAARMIQDYLITEAKKLGIEILEKVK</sequence>
<comment type="caution">
    <text evidence="1">The sequence shown here is derived from an EMBL/GenBank/DDBJ whole genome shotgun (WGS) entry which is preliminary data.</text>
</comment>
<name>A0A1F5Z320_9BACT</name>
<proteinExistence type="predicted"/>
<protein>
    <submittedName>
        <fullName evidence="1">Uncharacterized protein</fullName>
    </submittedName>
</protein>
<dbReference type="EMBL" id="MFJG01000019">
    <property type="protein sequence ID" value="OGG06859.1"/>
    <property type="molecule type" value="Genomic_DNA"/>
</dbReference>
<organism evidence="1 2">
    <name type="scientific">Candidatus Gottesmanbacteria bacterium RIFCSPHIGHO2_01_FULL_42_12</name>
    <dbReference type="NCBI Taxonomy" id="1798377"/>
    <lineage>
        <taxon>Bacteria</taxon>
        <taxon>Candidatus Gottesmaniibacteriota</taxon>
    </lineage>
</organism>
<accession>A0A1F5Z320</accession>
<dbReference type="InterPro" id="IPR027417">
    <property type="entry name" value="P-loop_NTPase"/>
</dbReference>
<gene>
    <name evidence="1" type="ORF">A2872_00550</name>
</gene>
<reference evidence="1 2" key="1">
    <citation type="journal article" date="2016" name="Nat. Commun.">
        <title>Thousands of microbial genomes shed light on interconnected biogeochemical processes in an aquifer system.</title>
        <authorList>
            <person name="Anantharaman K."/>
            <person name="Brown C.T."/>
            <person name="Hug L.A."/>
            <person name="Sharon I."/>
            <person name="Castelle C.J."/>
            <person name="Probst A.J."/>
            <person name="Thomas B.C."/>
            <person name="Singh A."/>
            <person name="Wilkins M.J."/>
            <person name="Karaoz U."/>
            <person name="Brodie E.L."/>
            <person name="Williams K.H."/>
            <person name="Hubbard S.S."/>
            <person name="Banfield J.F."/>
        </authorList>
    </citation>
    <scope>NUCLEOTIDE SEQUENCE [LARGE SCALE GENOMIC DNA]</scope>
</reference>
<dbReference type="STRING" id="1798377.A2872_00550"/>
<dbReference type="AlphaFoldDB" id="A0A1F5Z320"/>
<evidence type="ECO:0000313" key="2">
    <source>
        <dbReference type="Proteomes" id="UP000178681"/>
    </source>
</evidence>
<dbReference type="Proteomes" id="UP000178681">
    <property type="component" value="Unassembled WGS sequence"/>
</dbReference>
<dbReference type="Gene3D" id="3.40.50.300">
    <property type="entry name" value="P-loop containing nucleotide triphosphate hydrolases"/>
    <property type="match status" value="1"/>
</dbReference>
<dbReference type="SUPFAM" id="SSF52540">
    <property type="entry name" value="P-loop containing nucleoside triphosphate hydrolases"/>
    <property type="match status" value="1"/>
</dbReference>
<evidence type="ECO:0000313" key="1">
    <source>
        <dbReference type="EMBL" id="OGG06859.1"/>
    </source>
</evidence>